<name>A0A194XSX8_MOLSC</name>
<dbReference type="Proteomes" id="UP000070700">
    <property type="component" value="Unassembled WGS sequence"/>
</dbReference>
<dbReference type="InParanoid" id="A0A194XSX8"/>
<dbReference type="GeneID" id="28815341"/>
<organism evidence="1 2">
    <name type="scientific">Mollisia scopiformis</name>
    <name type="common">Conifer needle endophyte fungus</name>
    <name type="synonym">Phialocephala scopiformis</name>
    <dbReference type="NCBI Taxonomy" id="149040"/>
    <lineage>
        <taxon>Eukaryota</taxon>
        <taxon>Fungi</taxon>
        <taxon>Dikarya</taxon>
        <taxon>Ascomycota</taxon>
        <taxon>Pezizomycotina</taxon>
        <taxon>Leotiomycetes</taxon>
        <taxon>Helotiales</taxon>
        <taxon>Mollisiaceae</taxon>
        <taxon>Mollisia</taxon>
    </lineage>
</organism>
<proteinExistence type="predicted"/>
<dbReference type="KEGG" id="psco:LY89DRAFT_181632"/>
<accession>A0A194XSX8</accession>
<protein>
    <submittedName>
        <fullName evidence="1">Uncharacterized protein</fullName>
    </submittedName>
</protein>
<dbReference type="RefSeq" id="XP_018077765.1">
    <property type="nucleotide sequence ID" value="XM_018205615.1"/>
</dbReference>
<sequence>MEIPVLGILLCFVLDKSGGKRQGPKHISLAIIRTSLRLVNFSFSKRVLAFGSCIFDVVLAIQLTIIFSDLDYLEITSTTSKYLAVEYRVTNTDLQVIFEICGRPRNVLRCQSRAYMLEMFTDSENTLHFRQYLNLHQVT</sequence>
<dbReference type="EMBL" id="KQ947405">
    <property type="protein sequence ID" value="KUJ23410.1"/>
    <property type="molecule type" value="Genomic_DNA"/>
</dbReference>
<reference evidence="1 2" key="1">
    <citation type="submission" date="2015-10" db="EMBL/GenBank/DDBJ databases">
        <title>Full genome of DAOMC 229536 Phialocephala scopiformis, a fungal endophyte of spruce producing the potent anti-insectan compound rugulosin.</title>
        <authorList>
            <consortium name="DOE Joint Genome Institute"/>
            <person name="Walker A.K."/>
            <person name="Frasz S.L."/>
            <person name="Seifert K.A."/>
            <person name="Miller J.D."/>
            <person name="Mondo S.J."/>
            <person name="Labutti K."/>
            <person name="Lipzen A."/>
            <person name="Dockter R."/>
            <person name="Kennedy M."/>
            <person name="Grigoriev I.V."/>
            <person name="Spatafora J.W."/>
        </authorList>
    </citation>
    <scope>NUCLEOTIDE SEQUENCE [LARGE SCALE GENOMIC DNA]</scope>
    <source>
        <strain evidence="1 2">CBS 120377</strain>
    </source>
</reference>
<evidence type="ECO:0000313" key="2">
    <source>
        <dbReference type="Proteomes" id="UP000070700"/>
    </source>
</evidence>
<keyword evidence="2" id="KW-1185">Reference proteome</keyword>
<evidence type="ECO:0000313" key="1">
    <source>
        <dbReference type="EMBL" id="KUJ23410.1"/>
    </source>
</evidence>
<gene>
    <name evidence="1" type="ORF">LY89DRAFT_181632</name>
</gene>
<dbReference type="AlphaFoldDB" id="A0A194XSX8"/>